<dbReference type="InterPro" id="IPR013320">
    <property type="entry name" value="ConA-like_dom_sf"/>
</dbReference>
<dbReference type="InterPro" id="IPR003877">
    <property type="entry name" value="SPRY_dom"/>
</dbReference>
<evidence type="ECO:0000256" key="2">
    <source>
        <dbReference type="ARBA" id="ARBA00022771"/>
    </source>
</evidence>
<dbReference type="InterPro" id="IPR006574">
    <property type="entry name" value="PRY"/>
</dbReference>
<dbReference type="Pfam" id="PF00622">
    <property type="entry name" value="SPRY"/>
    <property type="match status" value="1"/>
</dbReference>
<dbReference type="GO" id="GO:0005737">
    <property type="term" value="C:cytoplasm"/>
    <property type="evidence" value="ECO:0007669"/>
    <property type="project" value="UniProtKB-ARBA"/>
</dbReference>
<evidence type="ECO:0000256" key="3">
    <source>
        <dbReference type="ARBA" id="ARBA00022833"/>
    </source>
</evidence>
<dbReference type="InterPro" id="IPR001870">
    <property type="entry name" value="B30.2/SPRY"/>
</dbReference>
<dbReference type="Ensembl" id="ENSPMGT00000007009.1">
    <property type="protein sequence ID" value="ENSPMGP00000006589.1"/>
    <property type="gene ID" value="ENSPMGG00000005524.1"/>
</dbReference>
<reference evidence="5" key="2">
    <citation type="submission" date="2025-09" db="UniProtKB">
        <authorList>
            <consortium name="Ensembl"/>
        </authorList>
    </citation>
    <scope>IDENTIFICATION</scope>
</reference>
<dbReference type="SUPFAM" id="SSF49899">
    <property type="entry name" value="Concanavalin A-like lectins/glucanases"/>
    <property type="match status" value="1"/>
</dbReference>
<dbReference type="PROSITE" id="PS50188">
    <property type="entry name" value="B302_SPRY"/>
    <property type="match status" value="1"/>
</dbReference>
<dbReference type="AlphaFoldDB" id="A0A3B3ZQ22"/>
<dbReference type="InterPro" id="IPR043136">
    <property type="entry name" value="B30.2/SPRY_sf"/>
</dbReference>
<dbReference type="PANTHER" id="PTHR25465">
    <property type="entry name" value="B-BOX DOMAIN CONTAINING"/>
    <property type="match status" value="1"/>
</dbReference>
<proteinExistence type="predicted"/>
<evidence type="ECO:0000256" key="1">
    <source>
        <dbReference type="ARBA" id="ARBA00022723"/>
    </source>
</evidence>
<dbReference type="Pfam" id="PF13765">
    <property type="entry name" value="PRY"/>
    <property type="match status" value="1"/>
</dbReference>
<dbReference type="CDD" id="cd16040">
    <property type="entry name" value="SPRY_PRY_SNTX"/>
    <property type="match status" value="1"/>
</dbReference>
<dbReference type="SMART" id="SM00589">
    <property type="entry name" value="PRY"/>
    <property type="match status" value="1"/>
</dbReference>
<dbReference type="InterPro" id="IPR051051">
    <property type="entry name" value="E3_ubiq-ligase_TRIM/RNF"/>
</dbReference>
<evidence type="ECO:0000259" key="4">
    <source>
        <dbReference type="PROSITE" id="PS50188"/>
    </source>
</evidence>
<reference evidence="5" key="1">
    <citation type="submission" date="2025-08" db="UniProtKB">
        <authorList>
            <consortium name="Ensembl"/>
        </authorList>
    </citation>
    <scope>IDENTIFICATION</scope>
</reference>
<dbReference type="GO" id="GO:0008270">
    <property type="term" value="F:zinc ion binding"/>
    <property type="evidence" value="ECO:0007669"/>
    <property type="project" value="UniProtKB-KW"/>
</dbReference>
<feature type="domain" description="B30.2/SPRY" evidence="4">
    <location>
        <begin position="20"/>
        <end position="217"/>
    </location>
</feature>
<name>A0A3B3ZQ22_9GOBI</name>
<accession>A0A3B3ZQ22</accession>
<dbReference type="InterPro" id="IPR003879">
    <property type="entry name" value="Butyrophylin_SPRY"/>
</dbReference>
<keyword evidence="6" id="KW-1185">Reference proteome</keyword>
<dbReference type="Proteomes" id="UP000261520">
    <property type="component" value="Unplaced"/>
</dbReference>
<organism evidence="5 6">
    <name type="scientific">Periophthalmus magnuspinnatus</name>
    <dbReference type="NCBI Taxonomy" id="409849"/>
    <lineage>
        <taxon>Eukaryota</taxon>
        <taxon>Metazoa</taxon>
        <taxon>Chordata</taxon>
        <taxon>Craniata</taxon>
        <taxon>Vertebrata</taxon>
        <taxon>Euteleostomi</taxon>
        <taxon>Actinopterygii</taxon>
        <taxon>Neopterygii</taxon>
        <taxon>Teleostei</taxon>
        <taxon>Neoteleostei</taxon>
        <taxon>Acanthomorphata</taxon>
        <taxon>Gobiaria</taxon>
        <taxon>Gobiiformes</taxon>
        <taxon>Gobioidei</taxon>
        <taxon>Gobiidae</taxon>
        <taxon>Oxudercinae</taxon>
        <taxon>Periophthalmus</taxon>
    </lineage>
</organism>
<dbReference type="PRINTS" id="PR01407">
    <property type="entry name" value="BUTYPHLNCDUF"/>
</dbReference>
<evidence type="ECO:0000313" key="6">
    <source>
        <dbReference type="Proteomes" id="UP000261520"/>
    </source>
</evidence>
<keyword evidence="3" id="KW-0862">Zinc</keyword>
<dbReference type="SMART" id="SM00449">
    <property type="entry name" value="SPRY"/>
    <property type="match status" value="1"/>
</dbReference>
<keyword evidence="1" id="KW-0479">Metal-binding</keyword>
<sequence length="217" mass="24801">IFSVSKLRDRLKLTLSPVQVPPSPDELGSREDFLKYFTEITLDTNTVHGWQSLSDGNRRVTGMSEDSSYPDHPDRFSFWWQVLSRESLTGRCYWEVEWSGRWVYIAVSYREIQRKGNSDECGFGHNDKSWALVCDNTSPSFRFNKVQSQVSGPVGSRIGVYLDHSAGVLAFYSVSESTMSLLHRVQTRFTRPLYTGVGIEHVGRLSLNAFTFEGRRV</sequence>
<dbReference type="PANTHER" id="PTHR25465:SF5">
    <property type="entry name" value="E3 UBIQUITIN_ISG15 LIGASE TRIM25-RELATED"/>
    <property type="match status" value="1"/>
</dbReference>
<evidence type="ECO:0000313" key="5">
    <source>
        <dbReference type="Ensembl" id="ENSPMGP00000006589.1"/>
    </source>
</evidence>
<dbReference type="Gene3D" id="2.60.120.920">
    <property type="match status" value="1"/>
</dbReference>
<protein>
    <recommendedName>
        <fullName evidence="4">B30.2/SPRY domain-containing protein</fullName>
    </recommendedName>
</protein>
<keyword evidence="2" id="KW-0863">Zinc-finger</keyword>